<keyword evidence="1" id="KW-0812">Transmembrane</keyword>
<dbReference type="EMBL" id="GBRH01183531">
    <property type="protein sequence ID" value="JAE14365.1"/>
    <property type="molecule type" value="Transcribed_RNA"/>
</dbReference>
<accession>A0A0A9FNH6</accession>
<proteinExistence type="predicted"/>
<reference evidence="2" key="1">
    <citation type="submission" date="2014-09" db="EMBL/GenBank/DDBJ databases">
        <authorList>
            <person name="Magalhaes I.L.F."/>
            <person name="Oliveira U."/>
            <person name="Santos F.R."/>
            <person name="Vidigal T.H.D.A."/>
            <person name="Brescovit A.D."/>
            <person name="Santos A.J."/>
        </authorList>
    </citation>
    <scope>NUCLEOTIDE SEQUENCE</scope>
    <source>
        <tissue evidence="2">Shoot tissue taken approximately 20 cm above the soil surface</tissue>
    </source>
</reference>
<name>A0A0A9FNH6_ARUDO</name>
<protein>
    <submittedName>
        <fullName evidence="2">Uncharacterized protein</fullName>
    </submittedName>
</protein>
<reference evidence="2" key="2">
    <citation type="journal article" date="2015" name="Data Brief">
        <title>Shoot transcriptome of the giant reed, Arundo donax.</title>
        <authorList>
            <person name="Barrero R.A."/>
            <person name="Guerrero F.D."/>
            <person name="Moolhuijzen P."/>
            <person name="Goolsby J.A."/>
            <person name="Tidwell J."/>
            <person name="Bellgard S.E."/>
            <person name="Bellgard M.I."/>
        </authorList>
    </citation>
    <scope>NUCLEOTIDE SEQUENCE</scope>
    <source>
        <tissue evidence="2">Shoot tissue taken approximately 20 cm above the soil surface</tissue>
    </source>
</reference>
<keyword evidence="1" id="KW-0472">Membrane</keyword>
<keyword evidence="1" id="KW-1133">Transmembrane helix</keyword>
<dbReference type="AlphaFoldDB" id="A0A0A9FNH6"/>
<evidence type="ECO:0000313" key="2">
    <source>
        <dbReference type="EMBL" id="JAE14365.1"/>
    </source>
</evidence>
<organism evidence="2">
    <name type="scientific">Arundo donax</name>
    <name type="common">Giant reed</name>
    <name type="synonym">Donax arundinaceus</name>
    <dbReference type="NCBI Taxonomy" id="35708"/>
    <lineage>
        <taxon>Eukaryota</taxon>
        <taxon>Viridiplantae</taxon>
        <taxon>Streptophyta</taxon>
        <taxon>Embryophyta</taxon>
        <taxon>Tracheophyta</taxon>
        <taxon>Spermatophyta</taxon>
        <taxon>Magnoliopsida</taxon>
        <taxon>Liliopsida</taxon>
        <taxon>Poales</taxon>
        <taxon>Poaceae</taxon>
        <taxon>PACMAD clade</taxon>
        <taxon>Arundinoideae</taxon>
        <taxon>Arundineae</taxon>
        <taxon>Arundo</taxon>
    </lineage>
</organism>
<sequence length="80" mass="8986">MEKMMERILSNHVSEVSNINSSVQWIILWSIFICFLSPICDVVSQISYTFRIRSLPVFTTVCAFSCPIAANLSASKPLTV</sequence>
<feature type="transmembrane region" description="Helical" evidence="1">
    <location>
        <begin position="23"/>
        <end position="43"/>
    </location>
</feature>
<evidence type="ECO:0000256" key="1">
    <source>
        <dbReference type="SAM" id="Phobius"/>
    </source>
</evidence>